<dbReference type="PROSITE" id="PS00018">
    <property type="entry name" value="EF_HAND_1"/>
    <property type="match status" value="1"/>
</dbReference>
<gene>
    <name evidence="1" type="ORF">EVAR_10293_1</name>
</gene>
<dbReference type="OrthoDB" id="409956at2759"/>
<comment type="caution">
    <text evidence="1">The sequence shown here is derived from an EMBL/GenBank/DDBJ whole genome shotgun (WGS) entry which is preliminary data.</text>
</comment>
<dbReference type="PANTHER" id="PTHR45749">
    <property type="match status" value="1"/>
</dbReference>
<keyword evidence="2" id="KW-1185">Reference proteome</keyword>
<evidence type="ECO:0000313" key="2">
    <source>
        <dbReference type="Proteomes" id="UP000299102"/>
    </source>
</evidence>
<organism evidence="1 2">
    <name type="scientific">Eumeta variegata</name>
    <name type="common">Bagworm moth</name>
    <name type="synonym">Eumeta japonica</name>
    <dbReference type="NCBI Taxonomy" id="151549"/>
    <lineage>
        <taxon>Eukaryota</taxon>
        <taxon>Metazoa</taxon>
        <taxon>Ecdysozoa</taxon>
        <taxon>Arthropoda</taxon>
        <taxon>Hexapoda</taxon>
        <taxon>Insecta</taxon>
        <taxon>Pterygota</taxon>
        <taxon>Neoptera</taxon>
        <taxon>Endopterygota</taxon>
        <taxon>Lepidoptera</taxon>
        <taxon>Glossata</taxon>
        <taxon>Ditrysia</taxon>
        <taxon>Tineoidea</taxon>
        <taxon>Psychidae</taxon>
        <taxon>Oiketicinae</taxon>
        <taxon>Eumeta</taxon>
    </lineage>
</organism>
<protein>
    <recommendedName>
        <fullName evidence="3">EF-hand domain-containing protein</fullName>
    </recommendedName>
</protein>
<name>A0A4C1TGE5_EUMVA</name>
<dbReference type="PANTHER" id="PTHR45749:SF21">
    <property type="entry name" value="DUF4371 DOMAIN-CONTAINING PROTEIN"/>
    <property type="match status" value="1"/>
</dbReference>
<evidence type="ECO:0008006" key="3">
    <source>
        <dbReference type="Google" id="ProtNLM"/>
    </source>
</evidence>
<dbReference type="CDD" id="cd22757">
    <property type="entry name" value="OTU_P87_VP80-like"/>
    <property type="match status" value="1"/>
</dbReference>
<dbReference type="Proteomes" id="UP000299102">
    <property type="component" value="Unassembled WGS sequence"/>
</dbReference>
<accession>A0A4C1TGE5</accession>
<dbReference type="AlphaFoldDB" id="A0A4C1TGE5"/>
<evidence type="ECO:0000313" key="1">
    <source>
        <dbReference type="EMBL" id="GBP12640.1"/>
    </source>
</evidence>
<dbReference type="EMBL" id="BGZK01000052">
    <property type="protein sequence ID" value="GBP12640.1"/>
    <property type="molecule type" value="Genomic_DNA"/>
</dbReference>
<dbReference type="InterPro" id="IPR018247">
    <property type="entry name" value="EF_Hand_1_Ca_BS"/>
</dbReference>
<proteinExistence type="predicted"/>
<sequence>MTHDRNGDNYVTPDEYFADMMKNATYGKFFEFIAAGLIFPFKFEVYRNVHIYTEFGSNDYPVRRLRFSQDLSSGHFDAYLPIPAQKITRRRMEVAVEEHDFGIDTPSQLKVVRGCQETLPESHRKAVSEYKKKNPDVQRQAVATYQAAYPEKHRQAVATYEAAHPEKHRNSDMHRVIQSRYRENTIQRIWRSKLLSGLAYDPDIAYGTDSSVVLGSMTYKCQWCNALEWKDETPGMCCSADQHFDRRDIILERRSHLLQRISEIHRAYEALQYPLMFCWGDDGYSINTPQRDPTTKLPLKKTVSAHRITPDQIDNIICAEIPNPDRDPELCEIVKSDMIHGPCQWRNYRAAGLAKCHGPPTQEGPGPRGRELRNIFFNFVSNEELDFTKSIPELADAAPDTSVYPDPEQPQQGTSKIKKAYCEPCWLFANPASKKIQNVWMEGYDDWKHIGDAIERHETSKIHLDSCLINSGGYKKEKSFWRQCRGQGYDGANTMEGTGGVQKLIKDIEPNAVCVHCAAHNLNLVLNDAVREVLKFVKYNVTIFNDRAPPKEFATGHRWYSYATGPCGSLNRNSPFMEDNSCSKRYPKALIKETQTGDD</sequence>
<reference evidence="1 2" key="1">
    <citation type="journal article" date="2019" name="Commun. Biol.">
        <title>The bagworm genome reveals a unique fibroin gene that provides high tensile strength.</title>
        <authorList>
            <person name="Kono N."/>
            <person name="Nakamura H."/>
            <person name="Ohtoshi R."/>
            <person name="Tomita M."/>
            <person name="Numata K."/>
            <person name="Arakawa K."/>
        </authorList>
    </citation>
    <scope>NUCLEOTIDE SEQUENCE [LARGE SCALE GENOMIC DNA]</scope>
</reference>